<accession>A0A9R1TM83</accession>
<dbReference type="Proteomes" id="UP000694866">
    <property type="component" value="Unplaced"/>
</dbReference>
<reference evidence="5" key="1">
    <citation type="submission" date="2025-08" db="UniProtKB">
        <authorList>
            <consortium name="RefSeq"/>
        </authorList>
    </citation>
    <scope>IDENTIFICATION</scope>
    <source>
        <strain evidence="5">USDA-PBARC FA_bdor</strain>
        <tissue evidence="5">Whole organism</tissue>
    </source>
</reference>
<dbReference type="GeneID" id="105271921"/>
<dbReference type="PANTHER" id="PTHR23080">
    <property type="entry name" value="THAP DOMAIN PROTEIN"/>
    <property type="match status" value="1"/>
</dbReference>
<comment type="cofactor">
    <cofactor evidence="1">
        <name>a divalent metal cation</name>
        <dbReference type="ChEBI" id="CHEBI:60240"/>
    </cofactor>
</comment>
<dbReference type="KEGG" id="fas:105271921"/>
<dbReference type="InterPro" id="IPR027806">
    <property type="entry name" value="HARBI1_dom"/>
</dbReference>
<evidence type="ECO:0000256" key="1">
    <source>
        <dbReference type="ARBA" id="ARBA00001968"/>
    </source>
</evidence>
<gene>
    <name evidence="5" type="primary">Camp</name>
</gene>
<keyword evidence="2" id="KW-0479">Metal-binding</keyword>
<evidence type="ECO:0000313" key="5">
    <source>
        <dbReference type="RefSeq" id="XP_011312050.1"/>
    </source>
</evidence>
<evidence type="ECO:0000259" key="3">
    <source>
        <dbReference type="Pfam" id="PF13359"/>
    </source>
</evidence>
<dbReference type="RefSeq" id="XP_011312050.1">
    <property type="nucleotide sequence ID" value="XM_011313748.1"/>
</dbReference>
<dbReference type="Pfam" id="PF13359">
    <property type="entry name" value="DDE_Tnp_4"/>
    <property type="match status" value="1"/>
</dbReference>
<dbReference type="OrthoDB" id="6598185at2759"/>
<protein>
    <submittedName>
        <fullName evidence="5">Uncharacterized protein Camp</fullName>
    </submittedName>
</protein>
<evidence type="ECO:0000313" key="4">
    <source>
        <dbReference type="Proteomes" id="UP000694866"/>
    </source>
</evidence>
<name>A0A9R1TM83_9HYME</name>
<feature type="domain" description="DDE Tnp4" evidence="3">
    <location>
        <begin position="293"/>
        <end position="452"/>
    </location>
</feature>
<dbReference type="CTD" id="820"/>
<dbReference type="PANTHER" id="PTHR23080:SF141">
    <property type="entry name" value="TRANSPOSASE HELIX-TURN-HELIX DOMAIN-CONTAINING PROTEIN"/>
    <property type="match status" value="1"/>
</dbReference>
<proteinExistence type="predicted"/>
<dbReference type="AlphaFoldDB" id="A0A9R1TM83"/>
<keyword evidence="4" id="KW-1185">Reference proteome</keyword>
<dbReference type="GO" id="GO:0046872">
    <property type="term" value="F:metal ion binding"/>
    <property type="evidence" value="ECO:0007669"/>
    <property type="project" value="UniProtKB-KW"/>
</dbReference>
<sequence>MSRRRLKKYAVPTQHLPVCDAQDQQNQENLKEAYISPSLRGSTSPFQRIATLEENINITPVANESRSPGRRGNTSKFEVTETDGGKHAVKCDLYSLFDAVEAVVCDNEICRQMLSPQGPLEGTITDHLYADENDPPNSDASVQVSAEDLASFWRKKSVDVGIQVKSGDFYEPFSTRISTDHDLSVLCGIRNHRILDKLVQLIMRFFPEKRPHKMPLRDRIILTTMKLKNDLTFSFLTIIMRCVAESTCRAIFLDTLQKLSTILRCVIRWVPKEEITRNMPLAFENFENTVCVVDCTEFKIQKPKCLACRLKIYSQYKSNFTAKFMTVVSPAGLLIYLSEGYGGRSSDGAIFEASNITSRLQPGDAVMADKGFRIENLCDKFGIQLYRSAFLERKKQFSTEEAILNRNIAAARVHVERMNQRIEIFDVLKNELSWNLVNYVNDIVIVCAGLANLGTPLFADDKLM</sequence>
<organism evidence="4 5">
    <name type="scientific">Fopius arisanus</name>
    <dbReference type="NCBI Taxonomy" id="64838"/>
    <lineage>
        <taxon>Eukaryota</taxon>
        <taxon>Metazoa</taxon>
        <taxon>Ecdysozoa</taxon>
        <taxon>Arthropoda</taxon>
        <taxon>Hexapoda</taxon>
        <taxon>Insecta</taxon>
        <taxon>Pterygota</taxon>
        <taxon>Neoptera</taxon>
        <taxon>Endopterygota</taxon>
        <taxon>Hymenoptera</taxon>
        <taxon>Apocrita</taxon>
        <taxon>Ichneumonoidea</taxon>
        <taxon>Braconidae</taxon>
        <taxon>Opiinae</taxon>
        <taxon>Fopius</taxon>
    </lineage>
</organism>
<evidence type="ECO:0000256" key="2">
    <source>
        <dbReference type="ARBA" id="ARBA00022723"/>
    </source>
</evidence>